<reference evidence="2" key="1">
    <citation type="submission" date="2025-08" db="UniProtKB">
        <authorList>
            <consortium name="RefSeq"/>
        </authorList>
    </citation>
    <scope>IDENTIFICATION</scope>
    <source>
        <tissue evidence="2">Muscle</tissue>
    </source>
</reference>
<dbReference type="GeneID" id="111089712"/>
<evidence type="ECO:0000313" key="2">
    <source>
        <dbReference type="RefSeq" id="XP_022258395.1"/>
    </source>
</evidence>
<keyword evidence="1" id="KW-1185">Reference proteome</keyword>
<dbReference type="Proteomes" id="UP000694941">
    <property type="component" value="Unplaced"/>
</dbReference>
<dbReference type="RefSeq" id="XP_022258395.1">
    <property type="nucleotide sequence ID" value="XM_022402687.1"/>
</dbReference>
<proteinExistence type="predicted"/>
<protein>
    <submittedName>
        <fullName evidence="2">Uncharacterized protein LOC111089712</fullName>
    </submittedName>
</protein>
<feature type="non-terminal residue" evidence="2">
    <location>
        <position position="212"/>
    </location>
</feature>
<accession>A0ABM1TR89</accession>
<organism evidence="1 2">
    <name type="scientific">Limulus polyphemus</name>
    <name type="common">Atlantic horseshoe crab</name>
    <dbReference type="NCBI Taxonomy" id="6850"/>
    <lineage>
        <taxon>Eukaryota</taxon>
        <taxon>Metazoa</taxon>
        <taxon>Ecdysozoa</taxon>
        <taxon>Arthropoda</taxon>
        <taxon>Chelicerata</taxon>
        <taxon>Merostomata</taxon>
        <taxon>Xiphosura</taxon>
        <taxon>Limulidae</taxon>
        <taxon>Limulus</taxon>
    </lineage>
</organism>
<evidence type="ECO:0000313" key="1">
    <source>
        <dbReference type="Proteomes" id="UP000694941"/>
    </source>
</evidence>
<sequence length="212" mass="24852">MDTVLFFARFTTVHYHCRHKGQRNQHCAKSFPSEFMILVLTILPTIAMSAPVATQEPHWINPCDLPDPFEDFNNPPPIPPRELLKQVVETSNIAKKHARAVKDEFVREKFQDASFDVDYMRQEWLPEVPRATFNHFKSMNASEAYKKSYEYMQFYAVGIEEMKFDQILYPESDGGFKDEFQNLQNHARPVLCRLHLGIIVMKIKQNPDVMRK</sequence>
<gene>
    <name evidence="2" type="primary">LOC111089712</name>
</gene>
<name>A0ABM1TR89_LIMPO</name>